<feature type="domain" description="DUF7991" evidence="2">
    <location>
        <begin position="1"/>
        <end position="104"/>
    </location>
</feature>
<keyword evidence="1" id="KW-0812">Transmembrane</keyword>
<protein>
    <recommendedName>
        <fullName evidence="2">DUF7991 domain-containing protein</fullName>
    </recommendedName>
</protein>
<sequence length="107" mass="11262">MVSFAAGIGLLVMMAAHTVIAAVATRFFRIRLESTWGPAVYTVLLVPVALVASTLFLSGTLGIGADLGSTGMALMLMVVAPLALGYTIDVFWMPHPDEVELPERADG</sequence>
<evidence type="ECO:0000256" key="1">
    <source>
        <dbReference type="SAM" id="Phobius"/>
    </source>
</evidence>
<organism evidence="3 4">
    <name type="scientific">Saliphagus infecundisoli</name>
    <dbReference type="NCBI Taxonomy" id="1849069"/>
    <lineage>
        <taxon>Archaea</taxon>
        <taxon>Methanobacteriati</taxon>
        <taxon>Methanobacteriota</taxon>
        <taxon>Stenosarchaea group</taxon>
        <taxon>Halobacteria</taxon>
        <taxon>Halobacteriales</taxon>
        <taxon>Natrialbaceae</taxon>
        <taxon>Saliphagus</taxon>
    </lineage>
</organism>
<proteinExistence type="predicted"/>
<keyword evidence="1" id="KW-0472">Membrane</keyword>
<dbReference type="EMBL" id="JBHSJG010000018">
    <property type="protein sequence ID" value="MFC4987126.1"/>
    <property type="molecule type" value="Genomic_DNA"/>
</dbReference>
<comment type="caution">
    <text evidence="3">The sequence shown here is derived from an EMBL/GenBank/DDBJ whole genome shotgun (WGS) entry which is preliminary data.</text>
</comment>
<evidence type="ECO:0000313" key="3">
    <source>
        <dbReference type="EMBL" id="MFC4987126.1"/>
    </source>
</evidence>
<name>A0ABD5QBH2_9EURY</name>
<dbReference type="RefSeq" id="WP_224828566.1">
    <property type="nucleotide sequence ID" value="NZ_JAIVEF010000007.1"/>
</dbReference>
<feature type="transmembrane region" description="Helical" evidence="1">
    <location>
        <begin position="40"/>
        <end position="61"/>
    </location>
</feature>
<evidence type="ECO:0000313" key="4">
    <source>
        <dbReference type="Proteomes" id="UP001595925"/>
    </source>
</evidence>
<gene>
    <name evidence="3" type="ORF">ACFPFO_04975</name>
</gene>
<keyword evidence="1" id="KW-1133">Transmembrane helix</keyword>
<dbReference type="InterPro" id="IPR058304">
    <property type="entry name" value="DUF7991"/>
</dbReference>
<feature type="transmembrane region" description="Helical" evidence="1">
    <location>
        <begin position="73"/>
        <end position="93"/>
    </location>
</feature>
<accession>A0ABD5QBH2</accession>
<reference evidence="3 4" key="1">
    <citation type="journal article" date="2019" name="Int. J. Syst. Evol. Microbiol.">
        <title>The Global Catalogue of Microorganisms (GCM) 10K type strain sequencing project: providing services to taxonomists for standard genome sequencing and annotation.</title>
        <authorList>
            <consortium name="The Broad Institute Genomics Platform"/>
            <consortium name="The Broad Institute Genome Sequencing Center for Infectious Disease"/>
            <person name="Wu L."/>
            <person name="Ma J."/>
        </authorList>
    </citation>
    <scope>NUCLEOTIDE SEQUENCE [LARGE SCALE GENOMIC DNA]</scope>
    <source>
        <strain evidence="3 4">CGMCC 1.15824</strain>
    </source>
</reference>
<keyword evidence="4" id="KW-1185">Reference proteome</keyword>
<evidence type="ECO:0000259" key="2">
    <source>
        <dbReference type="Pfam" id="PF25953"/>
    </source>
</evidence>
<dbReference type="Pfam" id="PF25953">
    <property type="entry name" value="DUF7991"/>
    <property type="match status" value="1"/>
</dbReference>
<dbReference type="AlphaFoldDB" id="A0ABD5QBH2"/>
<dbReference type="Proteomes" id="UP001595925">
    <property type="component" value="Unassembled WGS sequence"/>
</dbReference>